<evidence type="ECO:0000256" key="9">
    <source>
        <dbReference type="PIRSR" id="PIRSR605150-2"/>
    </source>
</evidence>
<keyword evidence="5 11" id="KW-1133">Transmembrane helix</keyword>
<dbReference type="GO" id="GO:0012505">
    <property type="term" value="C:endomembrane system"/>
    <property type="evidence" value="ECO:0007669"/>
    <property type="project" value="UniProtKB-SubCell"/>
</dbReference>
<dbReference type="Gene3D" id="3.90.550.10">
    <property type="entry name" value="Spore Coat Polysaccharide Biosynthesis Protein SpsA, Chain A"/>
    <property type="match status" value="2"/>
</dbReference>
<evidence type="ECO:0000256" key="7">
    <source>
        <dbReference type="ARBA" id="ARBA00023316"/>
    </source>
</evidence>
<evidence type="ECO:0000256" key="1">
    <source>
        <dbReference type="ARBA" id="ARBA00004127"/>
    </source>
</evidence>
<dbReference type="EMBL" id="QJKJ01000115">
    <property type="protein sequence ID" value="RDY14199.1"/>
    <property type="molecule type" value="Genomic_DNA"/>
</dbReference>
<feature type="binding site" evidence="10">
    <location>
        <position position="298"/>
    </location>
    <ligand>
        <name>Mn(2+)</name>
        <dbReference type="ChEBI" id="CHEBI:29035"/>
    </ligand>
</feature>
<proteinExistence type="predicted"/>
<comment type="subcellular location">
    <subcellularLocation>
        <location evidence="1">Endomembrane system</location>
        <topology evidence="1">Multi-pass membrane protein</topology>
    </subcellularLocation>
</comment>
<feature type="binding site" evidence="9">
    <location>
        <position position="140"/>
    </location>
    <ligand>
        <name>UDP-alpha-D-glucose</name>
        <dbReference type="ChEBI" id="CHEBI:58885"/>
    </ligand>
</feature>
<evidence type="ECO:0000313" key="12">
    <source>
        <dbReference type="EMBL" id="RDY14199.1"/>
    </source>
</evidence>
<accession>A0A371IGM6</accession>
<evidence type="ECO:0000256" key="3">
    <source>
        <dbReference type="ARBA" id="ARBA00022679"/>
    </source>
</evidence>
<feature type="transmembrane region" description="Helical" evidence="11">
    <location>
        <begin position="562"/>
        <end position="580"/>
    </location>
</feature>
<comment type="caution">
    <text evidence="12">The sequence shown here is derived from an EMBL/GenBank/DDBJ whole genome shotgun (WGS) entry which is preliminary data.</text>
</comment>
<feature type="non-terminal residue" evidence="12">
    <location>
        <position position="1"/>
    </location>
</feature>
<dbReference type="AlphaFoldDB" id="A0A371IGM6"/>
<feature type="transmembrane region" description="Helical" evidence="11">
    <location>
        <begin position="22"/>
        <end position="41"/>
    </location>
</feature>
<gene>
    <name evidence="12" type="primary">CSLG2</name>
    <name evidence="12" type="ORF">CR513_00768</name>
</gene>
<keyword evidence="6 11" id="KW-0472">Membrane</keyword>
<protein>
    <submittedName>
        <fullName evidence="12">Cellulose synthase-like protein G2</fullName>
    </submittedName>
</protein>
<dbReference type="InterPro" id="IPR029044">
    <property type="entry name" value="Nucleotide-diphossugar_trans"/>
</dbReference>
<evidence type="ECO:0000256" key="6">
    <source>
        <dbReference type="ARBA" id="ARBA00023136"/>
    </source>
</evidence>
<dbReference type="PANTHER" id="PTHR13301">
    <property type="entry name" value="X-BOX TRANSCRIPTION FACTOR-RELATED"/>
    <property type="match status" value="1"/>
</dbReference>
<dbReference type="InterPro" id="IPR005150">
    <property type="entry name" value="Cellulose_synth"/>
</dbReference>
<dbReference type="GO" id="GO:0030244">
    <property type="term" value="P:cellulose biosynthetic process"/>
    <property type="evidence" value="ECO:0007669"/>
    <property type="project" value="InterPro"/>
</dbReference>
<feature type="transmembrane region" description="Helical" evidence="11">
    <location>
        <begin position="53"/>
        <end position="73"/>
    </location>
</feature>
<evidence type="ECO:0000256" key="10">
    <source>
        <dbReference type="PIRSR" id="PIRSR605150-3"/>
    </source>
</evidence>
<evidence type="ECO:0000256" key="5">
    <source>
        <dbReference type="ARBA" id="ARBA00022989"/>
    </source>
</evidence>
<evidence type="ECO:0000313" key="13">
    <source>
        <dbReference type="Proteomes" id="UP000257109"/>
    </source>
</evidence>
<keyword evidence="7" id="KW-0961">Cell wall biogenesis/degradation</keyword>
<feature type="active site" evidence="8">
    <location>
        <position position="140"/>
    </location>
</feature>
<feature type="transmembrane region" description="Helical" evidence="11">
    <location>
        <begin position="715"/>
        <end position="740"/>
    </location>
</feature>
<dbReference type="STRING" id="157652.A0A371IGM6"/>
<dbReference type="GO" id="GO:0016020">
    <property type="term" value="C:membrane"/>
    <property type="evidence" value="ECO:0007669"/>
    <property type="project" value="InterPro"/>
</dbReference>
<dbReference type="OrthoDB" id="72851at2759"/>
<dbReference type="Pfam" id="PF03552">
    <property type="entry name" value="Cellulose_synt"/>
    <property type="match status" value="2"/>
</dbReference>
<keyword evidence="4 11" id="KW-0812">Transmembrane</keyword>
<evidence type="ECO:0000256" key="11">
    <source>
        <dbReference type="SAM" id="Phobius"/>
    </source>
</evidence>
<sequence>MEETLPLSLIHVNKSLVFTNRLHMLLHFTALCFLVYYRLCFFFQDSQTRESTVFSWLLVFASEIILSFIWIIGQAFRWHPISRSVFPERLPKDDKLPPIDVFICTADPTKEPTVDVMNTLLSAMALDYPPEKLHVYVSDDGGSPVTLSAMREALKFARWWLPFCIRYRIICRCPKAYFSASENDHDGDFAGSFEFLADKKMIKEKYEAFKEAIERVKEDQGNNSGDTAGIISQNRPPIIEVIQENGSGEIEQVKLPFLVYVSREKKPSHPHHFKAGALNALYRVSAVISNAPYILVLDCDMFCNAPASARQALCFHLDPKISPSLAFVQFPQKYHNISKNDIYDSQHRSAYKVLWQGMDGLKGPVLSGTGFYIKRESLYGNYKIKDTDLELQQYVGTSNEFIKSLKPNCTPDSVTVGHTLPKEETLLLASCNYEIGTKWGKEVGFLYGTLCEDVHTGFMLNCNGWNSVLCDPPQPQFLGNGTTNLNDLLVQGTRWYSGLLDIGLSRFCPLICGPLRMSLLQSLCYAELTYFTLYCLPLWCLAIVPQLCLVDGIPLYPKVSDPFFFIFLFILLSALTKHLVEVLLTGGTFKKWIIEQRIWMIRSITSHSYGCLDALLNKFGLREANFLPTNKVEDEEQTRLYQMDKYDFRTSNMFLVPMVALLTINISCFIGGIYRVLSVGDWDKMFIQLFLPAYIILVNYPIIEGLVIRKDVGRIYPSLALIVTSNILATAITSTLFSLLRKL</sequence>
<keyword evidence="2" id="KW-0328">Glycosyltransferase</keyword>
<organism evidence="12 13">
    <name type="scientific">Mucuna pruriens</name>
    <name type="common">Velvet bean</name>
    <name type="synonym">Dolichos pruriens</name>
    <dbReference type="NCBI Taxonomy" id="157652"/>
    <lineage>
        <taxon>Eukaryota</taxon>
        <taxon>Viridiplantae</taxon>
        <taxon>Streptophyta</taxon>
        <taxon>Embryophyta</taxon>
        <taxon>Tracheophyta</taxon>
        <taxon>Spermatophyta</taxon>
        <taxon>Magnoliopsida</taxon>
        <taxon>eudicotyledons</taxon>
        <taxon>Gunneridae</taxon>
        <taxon>Pentapetalae</taxon>
        <taxon>rosids</taxon>
        <taxon>fabids</taxon>
        <taxon>Fabales</taxon>
        <taxon>Fabaceae</taxon>
        <taxon>Papilionoideae</taxon>
        <taxon>50 kb inversion clade</taxon>
        <taxon>NPAAA clade</taxon>
        <taxon>indigoferoid/millettioid clade</taxon>
        <taxon>Phaseoleae</taxon>
        <taxon>Mucuna</taxon>
    </lineage>
</organism>
<dbReference type="GO" id="GO:0016760">
    <property type="term" value="F:cellulose synthase (UDP-forming) activity"/>
    <property type="evidence" value="ECO:0007669"/>
    <property type="project" value="InterPro"/>
</dbReference>
<dbReference type="GO" id="GO:0071555">
    <property type="term" value="P:cell wall organization"/>
    <property type="evidence" value="ECO:0007669"/>
    <property type="project" value="UniProtKB-KW"/>
</dbReference>
<dbReference type="FunFam" id="3.90.550.10:FF:000194">
    <property type="entry name" value="Cellulose synthase-like protein G2 isoform A"/>
    <property type="match status" value="1"/>
</dbReference>
<feature type="binding site" evidence="9">
    <location>
        <position position="111"/>
    </location>
    <ligand>
        <name>UDP-alpha-D-glucose</name>
        <dbReference type="ChEBI" id="CHEBI:58885"/>
    </ligand>
</feature>
<evidence type="ECO:0000256" key="2">
    <source>
        <dbReference type="ARBA" id="ARBA00022676"/>
    </source>
</evidence>
<evidence type="ECO:0000256" key="4">
    <source>
        <dbReference type="ARBA" id="ARBA00022692"/>
    </source>
</evidence>
<name>A0A371IGM6_MUCPR</name>
<dbReference type="SUPFAM" id="SSF53448">
    <property type="entry name" value="Nucleotide-diphospho-sugar transferases"/>
    <property type="match status" value="1"/>
</dbReference>
<keyword evidence="3" id="KW-0808">Transferase</keyword>
<feature type="active site" evidence="8">
    <location>
        <position position="453"/>
    </location>
</feature>
<feature type="binding site" evidence="9">
    <location>
        <position position="110"/>
    </location>
    <ligand>
        <name>UDP-alpha-D-glucose</name>
        <dbReference type="ChEBI" id="CHEBI:58885"/>
    </ligand>
</feature>
<reference evidence="12" key="1">
    <citation type="submission" date="2018-05" db="EMBL/GenBank/DDBJ databases">
        <title>Draft genome of Mucuna pruriens seed.</title>
        <authorList>
            <person name="Nnadi N.E."/>
            <person name="Vos R."/>
            <person name="Hasami M.H."/>
            <person name="Devisetty U.K."/>
            <person name="Aguiy J.C."/>
        </authorList>
    </citation>
    <scope>NUCLEOTIDE SEQUENCE [LARGE SCALE GENOMIC DNA]</scope>
    <source>
        <strain evidence="12">JCA_2017</strain>
    </source>
</reference>
<keyword evidence="13" id="KW-1185">Reference proteome</keyword>
<feature type="transmembrane region" description="Helical" evidence="11">
    <location>
        <begin position="686"/>
        <end position="703"/>
    </location>
</feature>
<dbReference type="FunFam" id="3.90.550.10:FF:000216">
    <property type="entry name" value="Cellulose synthase-like protein G2"/>
    <property type="match status" value="1"/>
</dbReference>
<evidence type="ECO:0000256" key="8">
    <source>
        <dbReference type="PIRSR" id="PIRSR605150-1"/>
    </source>
</evidence>
<feature type="binding site" evidence="10">
    <location>
        <position position="274"/>
    </location>
    <ligand>
        <name>Mn(2+)</name>
        <dbReference type="ChEBI" id="CHEBI:29035"/>
    </ligand>
</feature>
<feature type="transmembrane region" description="Helical" evidence="11">
    <location>
        <begin position="653"/>
        <end position="674"/>
    </location>
</feature>
<dbReference type="Proteomes" id="UP000257109">
    <property type="component" value="Unassembled WGS sequence"/>
</dbReference>